<name>A0AA41QCT0_9MICO</name>
<comment type="caution">
    <text evidence="1">The sequence shown here is derived from an EMBL/GenBank/DDBJ whole genome shotgun (WGS) entry which is preliminary data.</text>
</comment>
<evidence type="ECO:0000313" key="1">
    <source>
        <dbReference type="EMBL" id="MCF4121075.1"/>
    </source>
</evidence>
<accession>A0AA41QCT0</accession>
<proteinExistence type="predicted"/>
<gene>
    <name evidence="1" type="ORF">L1785_08780</name>
</gene>
<evidence type="ECO:0000313" key="2">
    <source>
        <dbReference type="Proteomes" id="UP001165405"/>
    </source>
</evidence>
<dbReference type="EMBL" id="JAKGSG010000025">
    <property type="protein sequence ID" value="MCF4121075.1"/>
    <property type="molecule type" value="Genomic_DNA"/>
</dbReference>
<protein>
    <submittedName>
        <fullName evidence="1">SRPBCC family protein</fullName>
    </submittedName>
</protein>
<reference evidence="1" key="1">
    <citation type="submission" date="2022-01" db="EMBL/GenBank/DDBJ databases">
        <title>Antribacter sp. nov., isolated from Guizhou of China.</title>
        <authorList>
            <person name="Chengliang C."/>
            <person name="Ya Z."/>
        </authorList>
    </citation>
    <scope>NUCLEOTIDE SEQUENCE</scope>
    <source>
        <strain evidence="1">KLBMP 9083</strain>
    </source>
</reference>
<dbReference type="RefSeq" id="WP_236088845.1">
    <property type="nucleotide sequence ID" value="NZ_JAKGSG010000025.1"/>
</dbReference>
<dbReference type="InterPro" id="IPR023393">
    <property type="entry name" value="START-like_dom_sf"/>
</dbReference>
<sequence length="153" mass="17120">MTGHRIEVERLVRAPAERVWAVLTDIAHADQTLAGVTKVEQVTEGPYRVGTTWRETRRMFGREDTQQMEVTLAEEPTRTVVESDSSGVHYVTEFTLTPTGDATRLRMSFTAVQARTNPMQKALWALFGTLGAKATEKMMANDLHDIAARAESR</sequence>
<dbReference type="AlphaFoldDB" id="A0AA41QCT0"/>
<dbReference type="SUPFAM" id="SSF55961">
    <property type="entry name" value="Bet v1-like"/>
    <property type="match status" value="1"/>
</dbReference>
<dbReference type="InterPro" id="IPR019587">
    <property type="entry name" value="Polyketide_cyclase/dehydratase"/>
</dbReference>
<dbReference type="Gene3D" id="3.30.530.20">
    <property type="match status" value="1"/>
</dbReference>
<organism evidence="1 2">
    <name type="scientific">Antribacter soli</name>
    <dbReference type="NCBI Taxonomy" id="2910976"/>
    <lineage>
        <taxon>Bacteria</taxon>
        <taxon>Bacillati</taxon>
        <taxon>Actinomycetota</taxon>
        <taxon>Actinomycetes</taxon>
        <taxon>Micrococcales</taxon>
        <taxon>Promicromonosporaceae</taxon>
        <taxon>Antribacter</taxon>
    </lineage>
</organism>
<dbReference type="Proteomes" id="UP001165405">
    <property type="component" value="Unassembled WGS sequence"/>
</dbReference>
<keyword evidence="2" id="KW-1185">Reference proteome</keyword>
<dbReference type="Pfam" id="PF10604">
    <property type="entry name" value="Polyketide_cyc2"/>
    <property type="match status" value="1"/>
</dbReference>